<feature type="region of interest" description="Disordered" evidence="1">
    <location>
        <begin position="83"/>
        <end position="190"/>
    </location>
</feature>
<proteinExistence type="predicted"/>
<evidence type="ECO:0000313" key="2">
    <source>
        <dbReference type="EMBL" id="WTP91174.1"/>
    </source>
</evidence>
<reference evidence="2" key="1">
    <citation type="submission" date="2022-10" db="EMBL/GenBank/DDBJ databases">
        <title>The complete genomes of actinobacterial strains from the NBC collection.</title>
        <authorList>
            <person name="Joergensen T.S."/>
            <person name="Alvarez Arevalo M."/>
            <person name="Sterndorff E.B."/>
            <person name="Faurdal D."/>
            <person name="Vuksanovic O."/>
            <person name="Mourched A.-S."/>
            <person name="Charusanti P."/>
            <person name="Shaw S."/>
            <person name="Blin K."/>
            <person name="Weber T."/>
        </authorList>
    </citation>
    <scope>NUCLEOTIDE SEQUENCE</scope>
    <source>
        <strain evidence="2">NBC 00180</strain>
    </source>
</reference>
<organism evidence="2">
    <name type="scientific">Streptomyces sp. NBC_00180</name>
    <dbReference type="NCBI Taxonomy" id="2903632"/>
    <lineage>
        <taxon>Bacteria</taxon>
        <taxon>Bacillati</taxon>
        <taxon>Actinomycetota</taxon>
        <taxon>Actinomycetes</taxon>
        <taxon>Kitasatosporales</taxon>
        <taxon>Streptomycetaceae</taxon>
        <taxon>Streptomyces</taxon>
    </lineage>
</organism>
<dbReference type="AlphaFoldDB" id="A0AAU1IAM8"/>
<name>A0AAU1IAM8_9ACTN</name>
<gene>
    <name evidence="2" type="ORF">OG477_40150</name>
</gene>
<feature type="compositionally biased region" description="Low complexity" evidence="1">
    <location>
        <begin position="103"/>
        <end position="117"/>
    </location>
</feature>
<sequence length="190" mass="19433">MSQVRTSPSDLPFPLRVVGSGLRRLPGAEQVSKVAGSALDRIGAVSPRGRRIAVYTGAGVLGVAGVVEWPLAVTGAAVAWLTQPRPPHGGQGEAAEDGRAPNAEAGAAQEGRQGRAADSGHIPLDADDARPEPHGPGNTLASSHFHQDRPAGPVHDEPAKVGDPATASGLKRVAEASAHHDEPGFSDERS</sequence>
<feature type="compositionally biased region" description="Basic and acidic residues" evidence="1">
    <location>
        <begin position="145"/>
        <end position="160"/>
    </location>
</feature>
<evidence type="ECO:0000256" key="1">
    <source>
        <dbReference type="SAM" id="MobiDB-lite"/>
    </source>
</evidence>
<accession>A0AAU1IAM8</accession>
<protein>
    <submittedName>
        <fullName evidence="2">Uncharacterized protein</fullName>
    </submittedName>
</protein>
<dbReference type="EMBL" id="CP108140">
    <property type="protein sequence ID" value="WTP91174.1"/>
    <property type="molecule type" value="Genomic_DNA"/>
</dbReference>
<feature type="compositionally biased region" description="Basic and acidic residues" evidence="1">
    <location>
        <begin position="172"/>
        <end position="190"/>
    </location>
</feature>